<dbReference type="SUPFAM" id="SSF51556">
    <property type="entry name" value="Metallo-dependent hydrolases"/>
    <property type="match status" value="1"/>
</dbReference>
<dbReference type="SUPFAM" id="SSF51338">
    <property type="entry name" value="Composite domain of metallo-dependent hydrolases"/>
    <property type="match status" value="1"/>
</dbReference>
<dbReference type="Proteomes" id="UP000304900">
    <property type="component" value="Unassembled WGS sequence"/>
</dbReference>
<dbReference type="InterPro" id="IPR011059">
    <property type="entry name" value="Metal-dep_hydrolase_composite"/>
</dbReference>
<dbReference type="Gene3D" id="3.20.20.140">
    <property type="entry name" value="Metal-dependent hydrolases"/>
    <property type="match status" value="2"/>
</dbReference>
<dbReference type="AlphaFoldDB" id="A0A4U6D3A7"/>
<proteinExistence type="predicted"/>
<dbReference type="GO" id="GO:0016810">
    <property type="term" value="F:hydrolase activity, acting on carbon-nitrogen (but not peptide) bonds"/>
    <property type="evidence" value="ECO:0007669"/>
    <property type="project" value="InterPro"/>
</dbReference>
<dbReference type="Pfam" id="PF01979">
    <property type="entry name" value="Amidohydro_1"/>
    <property type="match status" value="1"/>
</dbReference>
<evidence type="ECO:0000313" key="4">
    <source>
        <dbReference type="Proteomes" id="UP000304900"/>
    </source>
</evidence>
<dbReference type="RefSeq" id="WP_137341769.1">
    <property type="nucleotide sequence ID" value="NZ_BSQH01000002.1"/>
</dbReference>
<evidence type="ECO:0000259" key="2">
    <source>
        <dbReference type="Pfam" id="PF01979"/>
    </source>
</evidence>
<dbReference type="OrthoDB" id="9807210at2"/>
<gene>
    <name evidence="3" type="ORF">FDK13_19965</name>
</gene>
<feature type="domain" description="Amidohydrolase-related" evidence="2">
    <location>
        <begin position="161"/>
        <end position="327"/>
    </location>
</feature>
<keyword evidence="4" id="KW-1185">Reference proteome</keyword>
<dbReference type="EMBL" id="SZVO01000009">
    <property type="protein sequence ID" value="TKT90601.1"/>
    <property type="molecule type" value="Genomic_DNA"/>
</dbReference>
<sequence>MILNNVRVIENGKMASIKIFDGKIEKVGEDPFQDTDKLLLTFSDAIIFPGLINSHDHLDFNLFAALGDTQYNSYTEWGGYIHKNYKEEIASALKVPFPLRERWGLYKNMLCGVTTVVNHSEKFTDQTELINVIEDFQTLHSVQFEKKWQQKLNNPLKIRQPVVIHTGEGTNQEAHEEITKLIRWNLLKRKLIGVHGVAMSARQAVYFKALVWCPESNYFLLNKTARIKELKKHTAVLFGSDSTLTGSWNIWDHMRLARKTSMLTDSELYQSLTGTAADVWKLNTGKITEGFDADLVVARQKRNDTDWDTFYNLNPEDILLVIHKGKIRLFDASLFEQLPNLKSQWFSKIYLGDRIKYVQGDLADLVGEIKKYKPDASFPMRLSANNDSEQ</sequence>
<dbReference type="InterPro" id="IPR006680">
    <property type="entry name" value="Amidohydro-rel"/>
</dbReference>
<dbReference type="PANTHER" id="PTHR43794">
    <property type="entry name" value="AMINOHYDROLASE SSNA-RELATED"/>
    <property type="match status" value="1"/>
</dbReference>
<evidence type="ECO:0000256" key="1">
    <source>
        <dbReference type="ARBA" id="ARBA00022801"/>
    </source>
</evidence>
<dbReference type="PANTHER" id="PTHR43794:SF11">
    <property type="entry name" value="AMIDOHYDROLASE-RELATED DOMAIN-CONTAINING PROTEIN"/>
    <property type="match status" value="1"/>
</dbReference>
<dbReference type="InterPro" id="IPR032466">
    <property type="entry name" value="Metal_Hydrolase"/>
</dbReference>
<dbReference type="Gene3D" id="2.30.40.10">
    <property type="entry name" value="Urease, subunit C, domain 1"/>
    <property type="match status" value="1"/>
</dbReference>
<organism evidence="3 4">
    <name type="scientific">Dyadobacter frigoris</name>
    <dbReference type="NCBI Taxonomy" id="2576211"/>
    <lineage>
        <taxon>Bacteria</taxon>
        <taxon>Pseudomonadati</taxon>
        <taxon>Bacteroidota</taxon>
        <taxon>Cytophagia</taxon>
        <taxon>Cytophagales</taxon>
        <taxon>Spirosomataceae</taxon>
        <taxon>Dyadobacter</taxon>
    </lineage>
</organism>
<keyword evidence="1" id="KW-0378">Hydrolase</keyword>
<evidence type="ECO:0000313" key="3">
    <source>
        <dbReference type="EMBL" id="TKT90601.1"/>
    </source>
</evidence>
<protein>
    <recommendedName>
        <fullName evidence="2">Amidohydrolase-related domain-containing protein</fullName>
    </recommendedName>
</protein>
<accession>A0A4U6D3A7</accession>
<dbReference type="InterPro" id="IPR050287">
    <property type="entry name" value="MTA/SAH_deaminase"/>
</dbReference>
<comment type="caution">
    <text evidence="3">The sequence shown here is derived from an EMBL/GenBank/DDBJ whole genome shotgun (WGS) entry which is preliminary data.</text>
</comment>
<name>A0A4U6D3A7_9BACT</name>
<reference evidence="3 4" key="1">
    <citation type="submission" date="2019-05" db="EMBL/GenBank/DDBJ databases">
        <title>Dyadobacter AR-3-8 sp. nov., isolated from arctic soil.</title>
        <authorList>
            <person name="Chaudhary D.K."/>
        </authorList>
    </citation>
    <scope>NUCLEOTIDE SEQUENCE [LARGE SCALE GENOMIC DNA]</scope>
    <source>
        <strain evidence="3 4">AR-3-8</strain>
    </source>
</reference>